<sequence>MPTLSLSSIILSSISSIDSLSFILKKCVSGAFFDTSLSISASLTSVPIANT</sequence>
<protein>
    <submittedName>
        <fullName evidence="1">Uncharacterized protein</fullName>
    </submittedName>
</protein>
<reference evidence="1" key="1">
    <citation type="submission" date="2014-11" db="EMBL/GenBank/DDBJ databases">
        <authorList>
            <person name="Amaro Gonzalez C."/>
        </authorList>
    </citation>
    <scope>NUCLEOTIDE SEQUENCE</scope>
</reference>
<proteinExistence type="predicted"/>
<evidence type="ECO:0000313" key="1">
    <source>
        <dbReference type="EMBL" id="JAI07847.1"/>
    </source>
</evidence>
<dbReference type="AlphaFoldDB" id="A0A0E9XZK7"/>
<name>A0A0E9XZK7_ANGAN</name>
<dbReference type="EMBL" id="GBXM01000731">
    <property type="protein sequence ID" value="JAI07847.1"/>
    <property type="molecule type" value="Transcribed_RNA"/>
</dbReference>
<accession>A0A0E9XZK7</accession>
<organism evidence="1">
    <name type="scientific">Anguilla anguilla</name>
    <name type="common">European freshwater eel</name>
    <name type="synonym">Muraena anguilla</name>
    <dbReference type="NCBI Taxonomy" id="7936"/>
    <lineage>
        <taxon>Eukaryota</taxon>
        <taxon>Metazoa</taxon>
        <taxon>Chordata</taxon>
        <taxon>Craniata</taxon>
        <taxon>Vertebrata</taxon>
        <taxon>Euteleostomi</taxon>
        <taxon>Actinopterygii</taxon>
        <taxon>Neopterygii</taxon>
        <taxon>Teleostei</taxon>
        <taxon>Anguilliformes</taxon>
        <taxon>Anguillidae</taxon>
        <taxon>Anguilla</taxon>
    </lineage>
</organism>
<reference evidence="1" key="2">
    <citation type="journal article" date="2015" name="Fish Shellfish Immunol.">
        <title>Early steps in the European eel (Anguilla anguilla)-Vibrio vulnificus interaction in the gills: Role of the RtxA13 toxin.</title>
        <authorList>
            <person name="Callol A."/>
            <person name="Pajuelo D."/>
            <person name="Ebbesson L."/>
            <person name="Teles M."/>
            <person name="MacKenzie S."/>
            <person name="Amaro C."/>
        </authorList>
    </citation>
    <scope>NUCLEOTIDE SEQUENCE</scope>
</reference>